<dbReference type="AlphaFoldDB" id="G2YQY1"/>
<dbReference type="InParanoid" id="G2YQY1"/>
<sequence>MILNRVVINCIKRVNLPGIHIHLVFPCALTSSSPRQEVLLVQAQSDRVTECRQSRSCRPTLTHKQQTPTPPLDLRPQTSDLRPQTSAPDTSTTRSFNPSVNP</sequence>
<feature type="compositionally biased region" description="Polar residues" evidence="1">
    <location>
        <begin position="76"/>
        <end position="102"/>
    </location>
</feature>
<gene>
    <name evidence="2" type="ORF">BofuT4_P132090.1</name>
</gene>
<evidence type="ECO:0000313" key="2">
    <source>
        <dbReference type="EMBL" id="CCD54029.1"/>
    </source>
</evidence>
<organism evidence="2 3">
    <name type="scientific">Botryotinia fuckeliana (strain T4)</name>
    <name type="common">Noble rot fungus</name>
    <name type="synonym">Botrytis cinerea</name>
    <dbReference type="NCBI Taxonomy" id="999810"/>
    <lineage>
        <taxon>Eukaryota</taxon>
        <taxon>Fungi</taxon>
        <taxon>Dikarya</taxon>
        <taxon>Ascomycota</taxon>
        <taxon>Pezizomycotina</taxon>
        <taxon>Leotiomycetes</taxon>
        <taxon>Helotiales</taxon>
        <taxon>Sclerotiniaceae</taxon>
        <taxon>Botrytis</taxon>
    </lineage>
</organism>
<evidence type="ECO:0000256" key="1">
    <source>
        <dbReference type="SAM" id="MobiDB-lite"/>
    </source>
</evidence>
<feature type="region of interest" description="Disordered" evidence="1">
    <location>
        <begin position="51"/>
        <end position="102"/>
    </location>
</feature>
<accession>G2YQY1</accession>
<evidence type="ECO:0000313" key="3">
    <source>
        <dbReference type="Proteomes" id="UP000008177"/>
    </source>
</evidence>
<protein>
    <submittedName>
        <fullName evidence="2">Uncharacterized protein</fullName>
    </submittedName>
</protein>
<dbReference type="Proteomes" id="UP000008177">
    <property type="component" value="Unplaced contigs"/>
</dbReference>
<dbReference type="HOGENOM" id="CLU_2277058_0_0_1"/>
<feature type="compositionally biased region" description="Polar residues" evidence="1">
    <location>
        <begin position="54"/>
        <end position="67"/>
    </location>
</feature>
<proteinExistence type="predicted"/>
<name>G2YQY1_BOTF4</name>
<reference evidence="3" key="1">
    <citation type="journal article" date="2011" name="PLoS Genet.">
        <title>Genomic analysis of the necrotrophic fungal pathogens Sclerotinia sclerotiorum and Botrytis cinerea.</title>
        <authorList>
            <person name="Amselem J."/>
            <person name="Cuomo C.A."/>
            <person name="van Kan J.A."/>
            <person name="Viaud M."/>
            <person name="Benito E.P."/>
            <person name="Couloux A."/>
            <person name="Coutinho P.M."/>
            <person name="de Vries R.P."/>
            <person name="Dyer P.S."/>
            <person name="Fillinger S."/>
            <person name="Fournier E."/>
            <person name="Gout L."/>
            <person name="Hahn M."/>
            <person name="Kohn L."/>
            <person name="Lapalu N."/>
            <person name="Plummer K.M."/>
            <person name="Pradier J.M."/>
            <person name="Quevillon E."/>
            <person name="Sharon A."/>
            <person name="Simon A."/>
            <person name="ten Have A."/>
            <person name="Tudzynski B."/>
            <person name="Tudzynski P."/>
            <person name="Wincker P."/>
            <person name="Andrew M."/>
            <person name="Anthouard V."/>
            <person name="Beever R.E."/>
            <person name="Beffa R."/>
            <person name="Benoit I."/>
            <person name="Bouzid O."/>
            <person name="Brault B."/>
            <person name="Chen Z."/>
            <person name="Choquer M."/>
            <person name="Collemare J."/>
            <person name="Cotton P."/>
            <person name="Danchin E.G."/>
            <person name="Da Silva C."/>
            <person name="Gautier A."/>
            <person name="Giraud C."/>
            <person name="Giraud T."/>
            <person name="Gonzalez C."/>
            <person name="Grossetete S."/>
            <person name="Guldener U."/>
            <person name="Henrissat B."/>
            <person name="Howlett B.J."/>
            <person name="Kodira C."/>
            <person name="Kretschmer M."/>
            <person name="Lappartient A."/>
            <person name="Leroch M."/>
            <person name="Levis C."/>
            <person name="Mauceli E."/>
            <person name="Neuveglise C."/>
            <person name="Oeser B."/>
            <person name="Pearson M."/>
            <person name="Poulain J."/>
            <person name="Poussereau N."/>
            <person name="Quesneville H."/>
            <person name="Rascle C."/>
            <person name="Schumacher J."/>
            <person name="Segurens B."/>
            <person name="Sexton A."/>
            <person name="Silva E."/>
            <person name="Sirven C."/>
            <person name="Soanes D.M."/>
            <person name="Talbot N.J."/>
            <person name="Templeton M."/>
            <person name="Yandava C."/>
            <person name="Yarden O."/>
            <person name="Zeng Q."/>
            <person name="Rollins J.A."/>
            <person name="Lebrun M.H."/>
            <person name="Dickman M."/>
        </authorList>
    </citation>
    <scope>NUCLEOTIDE SEQUENCE [LARGE SCALE GENOMIC DNA]</scope>
    <source>
        <strain evidence="3">T4</strain>
    </source>
</reference>
<dbReference type="EMBL" id="FQ790349">
    <property type="protein sequence ID" value="CCD54029.1"/>
    <property type="molecule type" value="Genomic_DNA"/>
</dbReference>